<evidence type="ECO:0000259" key="2">
    <source>
        <dbReference type="PROSITE" id="PS50846"/>
    </source>
</evidence>
<dbReference type="CDD" id="cd00371">
    <property type="entry name" value="HMA"/>
    <property type="match status" value="1"/>
</dbReference>
<dbReference type="InterPro" id="IPR006121">
    <property type="entry name" value="HMA_dom"/>
</dbReference>
<evidence type="ECO:0000256" key="1">
    <source>
        <dbReference type="ARBA" id="ARBA00022723"/>
    </source>
</evidence>
<dbReference type="RefSeq" id="WP_055423187.1">
    <property type="nucleotide sequence ID" value="NZ_CYHH01000003.1"/>
</dbReference>
<dbReference type="InterPro" id="IPR017969">
    <property type="entry name" value="Heavy-metal-associated_CS"/>
</dbReference>
<dbReference type="AlphaFoldDB" id="A0A0K6IU60"/>
<feature type="domain" description="HMA" evidence="2">
    <location>
        <begin position="1"/>
        <end position="65"/>
    </location>
</feature>
<dbReference type="PROSITE" id="PS01047">
    <property type="entry name" value="HMA_1"/>
    <property type="match status" value="1"/>
</dbReference>
<protein>
    <submittedName>
        <fullName evidence="3">Heavy-metal-associated domain</fullName>
    </submittedName>
</protein>
<evidence type="ECO:0000313" key="4">
    <source>
        <dbReference type="Proteomes" id="UP000182108"/>
    </source>
</evidence>
<dbReference type="Proteomes" id="UP000182108">
    <property type="component" value="Unassembled WGS sequence"/>
</dbReference>
<keyword evidence="1" id="KW-0479">Metal-binding</keyword>
<dbReference type="Gene3D" id="3.30.70.100">
    <property type="match status" value="1"/>
</dbReference>
<dbReference type="PROSITE" id="PS50846">
    <property type="entry name" value="HMA_2"/>
    <property type="match status" value="1"/>
</dbReference>
<organism evidence="3 4">
    <name type="scientific">Tepidiphilus thermophilus</name>
    <dbReference type="NCBI Taxonomy" id="876478"/>
    <lineage>
        <taxon>Bacteria</taxon>
        <taxon>Pseudomonadati</taxon>
        <taxon>Pseudomonadota</taxon>
        <taxon>Hydrogenophilia</taxon>
        <taxon>Hydrogenophilales</taxon>
        <taxon>Hydrogenophilaceae</taxon>
        <taxon>Tepidiphilus</taxon>
    </lineage>
</organism>
<evidence type="ECO:0000313" key="3">
    <source>
        <dbReference type="EMBL" id="CUB06640.1"/>
    </source>
</evidence>
<sequence>MQQRYEVKGMSCAHCEKAVAEALKKVPGVTRVVSVSREREEVVIEGDPSPQAVIEAILEEGYDARLA</sequence>
<dbReference type="GO" id="GO:0046872">
    <property type="term" value="F:metal ion binding"/>
    <property type="evidence" value="ECO:0007669"/>
    <property type="project" value="UniProtKB-KW"/>
</dbReference>
<proteinExistence type="predicted"/>
<accession>A0A0K6IU60</accession>
<gene>
    <name evidence="3" type="ORF">Ga0061068_103242</name>
</gene>
<dbReference type="InterPro" id="IPR036163">
    <property type="entry name" value="HMA_dom_sf"/>
</dbReference>
<dbReference type="Pfam" id="PF00403">
    <property type="entry name" value="HMA"/>
    <property type="match status" value="1"/>
</dbReference>
<dbReference type="SUPFAM" id="SSF55008">
    <property type="entry name" value="HMA, heavy metal-associated domain"/>
    <property type="match status" value="1"/>
</dbReference>
<keyword evidence="4" id="KW-1185">Reference proteome</keyword>
<dbReference type="EMBL" id="CYHH01000003">
    <property type="protein sequence ID" value="CUB06640.1"/>
    <property type="molecule type" value="Genomic_DNA"/>
</dbReference>
<name>A0A0K6IU60_9PROT</name>
<reference evidence="4" key="1">
    <citation type="submission" date="2015-08" db="EMBL/GenBank/DDBJ databases">
        <authorList>
            <person name="Babu N.S."/>
            <person name="Beckwith C.J."/>
            <person name="Beseler K.G."/>
            <person name="Brison A."/>
            <person name="Carone J.V."/>
            <person name="Caskin T.P."/>
            <person name="Diamond M."/>
            <person name="Durham M.E."/>
            <person name="Foxe J.M."/>
            <person name="Go M."/>
            <person name="Henderson B.A."/>
            <person name="Jones I.B."/>
            <person name="McGettigan J.A."/>
            <person name="Micheletti S.J."/>
            <person name="Nasrallah M.E."/>
            <person name="Ortiz D."/>
            <person name="Piller C.R."/>
            <person name="Privatt S.R."/>
            <person name="Schneider S.L."/>
            <person name="Sharp S."/>
            <person name="Smith T.C."/>
            <person name="Stanton J.D."/>
            <person name="Ullery H.E."/>
            <person name="Wilson R.J."/>
            <person name="Serrano M.G."/>
            <person name="Buck G."/>
            <person name="Lee V."/>
            <person name="Wang Y."/>
            <person name="Carvalho R."/>
            <person name="Voegtly L."/>
            <person name="Shi R."/>
            <person name="Duckworth R."/>
            <person name="Johnson A."/>
            <person name="Loviza R."/>
            <person name="Walstead R."/>
            <person name="Shah Z."/>
            <person name="Kiflezghi M."/>
            <person name="Wade K."/>
            <person name="Ball S.L."/>
            <person name="Bradley K.W."/>
            <person name="Asai D.J."/>
            <person name="Bowman C.A."/>
            <person name="Russell D.A."/>
            <person name="Pope W.H."/>
            <person name="Jacobs-Sera D."/>
            <person name="Hendrix R.W."/>
            <person name="Hatfull G.F."/>
        </authorList>
    </citation>
    <scope>NUCLEOTIDE SEQUENCE [LARGE SCALE GENOMIC DNA]</scope>
    <source>
        <strain evidence="4">JCM 19170</strain>
    </source>
</reference>